<sequence length="60" mass="6846">MLFKPNTTCYLIASPTQLERTSSVLASVDLCYTISRKETYVITTEPSTDSLWSNTELRLR</sequence>
<reference evidence="1" key="2">
    <citation type="journal article" date="2015" name="Fish Shellfish Immunol.">
        <title>Early steps in the European eel (Anguilla anguilla)-Vibrio vulnificus interaction in the gills: Role of the RtxA13 toxin.</title>
        <authorList>
            <person name="Callol A."/>
            <person name="Pajuelo D."/>
            <person name="Ebbesson L."/>
            <person name="Teles M."/>
            <person name="MacKenzie S."/>
            <person name="Amaro C."/>
        </authorList>
    </citation>
    <scope>NUCLEOTIDE SEQUENCE</scope>
</reference>
<evidence type="ECO:0000313" key="1">
    <source>
        <dbReference type="EMBL" id="JAH46258.1"/>
    </source>
</evidence>
<protein>
    <submittedName>
        <fullName evidence="1">Uncharacterized protein</fullName>
    </submittedName>
</protein>
<dbReference type="AlphaFoldDB" id="A0A0E9T0L9"/>
<dbReference type="EMBL" id="GBXM01062319">
    <property type="protein sequence ID" value="JAH46258.1"/>
    <property type="molecule type" value="Transcribed_RNA"/>
</dbReference>
<proteinExistence type="predicted"/>
<reference evidence="1" key="1">
    <citation type="submission" date="2014-11" db="EMBL/GenBank/DDBJ databases">
        <authorList>
            <person name="Amaro Gonzalez C."/>
        </authorList>
    </citation>
    <scope>NUCLEOTIDE SEQUENCE</scope>
</reference>
<organism evidence="1">
    <name type="scientific">Anguilla anguilla</name>
    <name type="common">European freshwater eel</name>
    <name type="synonym">Muraena anguilla</name>
    <dbReference type="NCBI Taxonomy" id="7936"/>
    <lineage>
        <taxon>Eukaryota</taxon>
        <taxon>Metazoa</taxon>
        <taxon>Chordata</taxon>
        <taxon>Craniata</taxon>
        <taxon>Vertebrata</taxon>
        <taxon>Euteleostomi</taxon>
        <taxon>Actinopterygii</taxon>
        <taxon>Neopterygii</taxon>
        <taxon>Teleostei</taxon>
        <taxon>Anguilliformes</taxon>
        <taxon>Anguillidae</taxon>
        <taxon>Anguilla</taxon>
    </lineage>
</organism>
<name>A0A0E9T0L9_ANGAN</name>
<accession>A0A0E9T0L9</accession>